<feature type="compositionally biased region" description="Acidic residues" evidence="5">
    <location>
        <begin position="39"/>
        <end position="48"/>
    </location>
</feature>
<keyword evidence="4" id="KW-0418">Kinase</keyword>
<dbReference type="CDD" id="cd16968">
    <property type="entry name" value="Alpha_kinase_MHCK_like"/>
    <property type="match status" value="1"/>
</dbReference>
<dbReference type="Pfam" id="PF02816">
    <property type="entry name" value="Alpha_kinase"/>
    <property type="match status" value="1"/>
</dbReference>
<dbReference type="VEuPathDB" id="FungiDB:H257_01817"/>
<evidence type="ECO:0000256" key="1">
    <source>
        <dbReference type="ARBA" id="ARBA00007114"/>
    </source>
</evidence>
<gene>
    <name evidence="7" type="ORF">DYB36_000984</name>
</gene>
<dbReference type="PANTHER" id="PTHR12821">
    <property type="entry name" value="BYSTIN"/>
    <property type="match status" value="1"/>
</dbReference>
<keyword evidence="2" id="KW-0723">Serine/threonine-protein kinase</keyword>
<feature type="domain" description="Alpha-type protein kinase" evidence="6">
    <location>
        <begin position="468"/>
        <end position="703"/>
    </location>
</feature>
<dbReference type="SUPFAM" id="SSF56112">
    <property type="entry name" value="Protein kinase-like (PK-like)"/>
    <property type="match status" value="1"/>
</dbReference>
<sequence length="775" mass="87476">MPKEKKAGGKSKRACALEKQLAFDAKPKYKNKANKGGGDSDDSDDEGDAYVGATSGQTFDPKIIEVYTGVGKILQRYTSGKLPKAFKIIPSLSYWEDILWMTQPDKWSPHAMRAATRLFASNLNPKMAQRFFNIFLLEHCRQDIRDNKRLNFHLYMALKKALYKPQAFYKGIILPLCESQNCSIREAVIIGSTLAKVSVPVIHSAATLMKLAEMPYSGANSVFIKILLNKKYSLPTRVIGALATHFESFVDDSREMPVLWHQALLAFVERYKNDITKEHRELFKVLFKTHPFRAQRISGQRTAESHKQPGKMNTVDATSSIVVADKRTGNKDALLLQQAGDTEVAQPTLPLSVHVIPPGTLVESSKSMDDTMVWSTCTPTEVPPQNATIVENTEQNILSRISMLSILREQGFIDEDEFHRRKKAIIDELHAPASSSRPYFHNATGMPLIIPHAPNFQGFDAEEAIRHTFNYDTRRWETSKVKNLPSSHLDYHLLLLIVRAHHYPTLHAFQVCVVLDETPFAKGSLRLVYHMHHDSADDGDKSSSYVAKLAIDPDEDPQTYFRDIELQAHCGHYADLYNAHAPPKRVHFIPAWVLELTQRHGALCAVERYIPGNYRKHNNNFGSVSDEDRNTPQAFSHFTYEASHHELLAVDIQGVGDMYTDPQIHTLNRGDFGKGNLGVLGFKKFLATHRCNPICAYLKLPPVNPKANANVGTVPVQRLMASDKIQDAPFESKHYYEQAPLLQKYVAQCRDDEVKLRRTSTHGERGCLFCQCSIQ</sequence>
<evidence type="ECO:0000259" key="6">
    <source>
        <dbReference type="PROSITE" id="PS51158"/>
    </source>
</evidence>
<dbReference type="GO" id="GO:0030688">
    <property type="term" value="C:preribosome, small subunit precursor"/>
    <property type="evidence" value="ECO:0007669"/>
    <property type="project" value="TreeGrafter"/>
</dbReference>
<protein>
    <recommendedName>
        <fullName evidence="6">Alpha-type protein kinase domain-containing protein</fullName>
    </recommendedName>
</protein>
<dbReference type="PROSITE" id="PS51158">
    <property type="entry name" value="ALPHA_KINASE"/>
    <property type="match status" value="1"/>
</dbReference>
<dbReference type="Proteomes" id="UP000265427">
    <property type="component" value="Unassembled WGS sequence"/>
</dbReference>
<dbReference type="GO" id="GO:0030515">
    <property type="term" value="F:snoRNA binding"/>
    <property type="evidence" value="ECO:0007669"/>
    <property type="project" value="TreeGrafter"/>
</dbReference>
<accession>A0A397AV44</accession>
<organism evidence="7 8">
    <name type="scientific">Aphanomyces astaci</name>
    <name type="common">Crayfish plague agent</name>
    <dbReference type="NCBI Taxonomy" id="112090"/>
    <lineage>
        <taxon>Eukaryota</taxon>
        <taxon>Sar</taxon>
        <taxon>Stramenopiles</taxon>
        <taxon>Oomycota</taxon>
        <taxon>Saprolegniomycetes</taxon>
        <taxon>Saprolegniales</taxon>
        <taxon>Verrucalvaceae</taxon>
        <taxon>Aphanomyces</taxon>
    </lineage>
</organism>
<dbReference type="InterPro" id="IPR007955">
    <property type="entry name" value="Bystin"/>
</dbReference>
<dbReference type="Gene3D" id="3.20.200.10">
    <property type="entry name" value="MHCK/EF2 kinase"/>
    <property type="match status" value="1"/>
</dbReference>
<dbReference type="VEuPathDB" id="FungiDB:H257_01815"/>
<evidence type="ECO:0000256" key="3">
    <source>
        <dbReference type="ARBA" id="ARBA00022679"/>
    </source>
</evidence>
<evidence type="ECO:0000256" key="5">
    <source>
        <dbReference type="SAM" id="MobiDB-lite"/>
    </source>
</evidence>
<keyword evidence="3" id="KW-0808">Transferase</keyword>
<dbReference type="SMART" id="SM00811">
    <property type="entry name" value="Alpha_kinase"/>
    <property type="match status" value="1"/>
</dbReference>
<dbReference type="GO" id="GO:0005730">
    <property type="term" value="C:nucleolus"/>
    <property type="evidence" value="ECO:0007669"/>
    <property type="project" value="TreeGrafter"/>
</dbReference>
<dbReference type="AlphaFoldDB" id="A0A397AV44"/>
<dbReference type="GO" id="GO:0004674">
    <property type="term" value="F:protein serine/threonine kinase activity"/>
    <property type="evidence" value="ECO:0007669"/>
    <property type="project" value="UniProtKB-KW"/>
</dbReference>
<evidence type="ECO:0000313" key="7">
    <source>
        <dbReference type="EMBL" id="RHY10155.1"/>
    </source>
</evidence>
<evidence type="ECO:0000313" key="8">
    <source>
        <dbReference type="Proteomes" id="UP000265427"/>
    </source>
</evidence>
<dbReference type="Gene3D" id="3.30.200.20">
    <property type="entry name" value="Phosphorylase Kinase, domain 1"/>
    <property type="match status" value="1"/>
</dbReference>
<dbReference type="PANTHER" id="PTHR12821:SF0">
    <property type="entry name" value="BYSTIN"/>
    <property type="match status" value="1"/>
</dbReference>
<reference evidence="7 8" key="1">
    <citation type="submission" date="2018-08" db="EMBL/GenBank/DDBJ databases">
        <title>Aphanomyces genome sequencing and annotation.</title>
        <authorList>
            <person name="Minardi D."/>
            <person name="Oidtmann B."/>
            <person name="Van Der Giezen M."/>
            <person name="Studholme D.J."/>
        </authorList>
    </citation>
    <scope>NUCLEOTIDE SEQUENCE [LARGE SCALE GENOMIC DNA]</scope>
    <source>
        <strain evidence="7 8">Kv</strain>
    </source>
</reference>
<dbReference type="InterPro" id="IPR011009">
    <property type="entry name" value="Kinase-like_dom_sf"/>
</dbReference>
<dbReference type="EMBL" id="QUSZ01005330">
    <property type="protein sequence ID" value="RHY10155.1"/>
    <property type="molecule type" value="Genomic_DNA"/>
</dbReference>
<feature type="region of interest" description="Disordered" evidence="5">
    <location>
        <begin position="27"/>
        <end position="53"/>
    </location>
</feature>
<dbReference type="InterPro" id="IPR004166">
    <property type="entry name" value="a-kinase_dom"/>
</dbReference>
<evidence type="ECO:0000256" key="4">
    <source>
        <dbReference type="ARBA" id="ARBA00022777"/>
    </source>
</evidence>
<dbReference type="GO" id="GO:0006364">
    <property type="term" value="P:rRNA processing"/>
    <property type="evidence" value="ECO:0007669"/>
    <property type="project" value="TreeGrafter"/>
</dbReference>
<dbReference type="GO" id="GO:0005737">
    <property type="term" value="C:cytoplasm"/>
    <property type="evidence" value="ECO:0007669"/>
    <property type="project" value="TreeGrafter"/>
</dbReference>
<dbReference type="Pfam" id="PF05291">
    <property type="entry name" value="Bystin"/>
    <property type="match status" value="1"/>
</dbReference>
<dbReference type="GO" id="GO:0005524">
    <property type="term" value="F:ATP binding"/>
    <property type="evidence" value="ECO:0007669"/>
    <property type="project" value="InterPro"/>
</dbReference>
<proteinExistence type="inferred from homology"/>
<comment type="caution">
    <text evidence="7">The sequence shown here is derived from an EMBL/GenBank/DDBJ whole genome shotgun (WGS) entry which is preliminary data.</text>
</comment>
<evidence type="ECO:0000256" key="2">
    <source>
        <dbReference type="ARBA" id="ARBA00022527"/>
    </source>
</evidence>
<name>A0A397AV44_APHAT</name>
<comment type="similarity">
    <text evidence="1">Belongs to the bystin family.</text>
</comment>